<dbReference type="Ensembl" id="ENSOMET00000021782.1">
    <property type="protein sequence ID" value="ENSOMEP00000013995.1"/>
    <property type="gene ID" value="ENSOMEG00000000393.1"/>
</dbReference>
<evidence type="ECO:0000313" key="4">
    <source>
        <dbReference type="Proteomes" id="UP000261560"/>
    </source>
</evidence>
<protein>
    <recommendedName>
        <fullName evidence="2">MHC class I-like antigen recognition-like domain-containing protein</fullName>
    </recommendedName>
</protein>
<keyword evidence="4" id="KW-1185">Reference proteome</keyword>
<feature type="domain" description="MHC class I-like antigen recognition-like" evidence="2">
    <location>
        <begin position="23"/>
        <end position="101"/>
    </location>
</feature>
<sequence length="105" mass="12132">MKADTRRCLVFLSGVMLSSEIVTHSLRFLHTAAAGIPAFPEFVTVVLVDGQPFSYYDSQLRRELPRQSWTLQAEEPDFWERRTNNSIARAHRALFMQELQTDECV</sequence>
<keyword evidence="1" id="KW-0325">Glycoprotein</keyword>
<dbReference type="PaxDb" id="30732-ENSOMEP00000013995"/>
<evidence type="ECO:0000256" key="1">
    <source>
        <dbReference type="ARBA" id="ARBA00023180"/>
    </source>
</evidence>
<dbReference type="OMA" id="HQVKVPR"/>
<dbReference type="STRING" id="30732.ENSOMEP00000013995"/>
<reference evidence="3" key="1">
    <citation type="submission" date="2025-08" db="UniProtKB">
        <authorList>
            <consortium name="Ensembl"/>
        </authorList>
    </citation>
    <scope>IDENTIFICATION</scope>
</reference>
<dbReference type="InterPro" id="IPR037055">
    <property type="entry name" value="MHC_I-like_Ag-recog_sf"/>
</dbReference>
<organism evidence="3 4">
    <name type="scientific">Oryzias melastigma</name>
    <name type="common">Marine medaka</name>
    <dbReference type="NCBI Taxonomy" id="30732"/>
    <lineage>
        <taxon>Eukaryota</taxon>
        <taxon>Metazoa</taxon>
        <taxon>Chordata</taxon>
        <taxon>Craniata</taxon>
        <taxon>Vertebrata</taxon>
        <taxon>Euteleostomi</taxon>
        <taxon>Actinopterygii</taxon>
        <taxon>Neopterygii</taxon>
        <taxon>Teleostei</taxon>
        <taxon>Neoteleostei</taxon>
        <taxon>Acanthomorphata</taxon>
        <taxon>Ovalentaria</taxon>
        <taxon>Atherinomorphae</taxon>
        <taxon>Beloniformes</taxon>
        <taxon>Adrianichthyidae</taxon>
        <taxon>Oryziinae</taxon>
        <taxon>Oryzias</taxon>
    </lineage>
</organism>
<dbReference type="SUPFAM" id="SSF54452">
    <property type="entry name" value="MHC antigen-recognition domain"/>
    <property type="match status" value="1"/>
</dbReference>
<dbReference type="InterPro" id="IPR011162">
    <property type="entry name" value="MHC_I/II-like_Ag-recog"/>
</dbReference>
<evidence type="ECO:0000313" key="3">
    <source>
        <dbReference type="Ensembl" id="ENSOMEP00000013995.1"/>
    </source>
</evidence>
<dbReference type="Pfam" id="PF00129">
    <property type="entry name" value="MHC_I"/>
    <property type="match status" value="1"/>
</dbReference>
<accession>A0A3B3C861</accession>
<name>A0A3B3C861_ORYME</name>
<dbReference type="InterPro" id="IPR011161">
    <property type="entry name" value="MHC_I-like_Ag-recog"/>
</dbReference>
<dbReference type="AlphaFoldDB" id="A0A3B3C861"/>
<proteinExistence type="predicted"/>
<evidence type="ECO:0000259" key="2">
    <source>
        <dbReference type="Pfam" id="PF00129"/>
    </source>
</evidence>
<reference evidence="3" key="2">
    <citation type="submission" date="2025-09" db="UniProtKB">
        <authorList>
            <consortium name="Ensembl"/>
        </authorList>
    </citation>
    <scope>IDENTIFICATION</scope>
</reference>
<dbReference type="Gene3D" id="3.30.500.10">
    <property type="entry name" value="MHC class I-like antigen recognition-like"/>
    <property type="match status" value="1"/>
</dbReference>
<dbReference type="GeneTree" id="ENSGT00980000199030"/>
<dbReference type="Proteomes" id="UP000261560">
    <property type="component" value="Unplaced"/>
</dbReference>